<evidence type="ECO:0000256" key="4">
    <source>
        <dbReference type="ARBA" id="ARBA00022741"/>
    </source>
</evidence>
<evidence type="ECO:0000259" key="11">
    <source>
        <dbReference type="SMART" id="SM00836"/>
    </source>
</evidence>
<dbReference type="InterPro" id="IPR008909">
    <property type="entry name" value="DALR_anticod-bd"/>
</dbReference>
<proteinExistence type="inferred from homology"/>
<dbReference type="EC" id="6.1.1.19" evidence="9"/>
<keyword evidence="3 9" id="KW-0436">Ligase</keyword>
<dbReference type="EMBL" id="AXCJ01000001">
    <property type="protein sequence ID" value="ETO91750.1"/>
    <property type="molecule type" value="Genomic_DNA"/>
</dbReference>
<dbReference type="NCBIfam" id="TIGR00456">
    <property type="entry name" value="argS"/>
    <property type="match status" value="1"/>
</dbReference>
<protein>
    <recommendedName>
        <fullName evidence="9">Arginine--tRNA ligase</fullName>
        <ecNumber evidence="9">6.1.1.19</ecNumber>
    </recommendedName>
    <alternativeName>
        <fullName evidence="9">Arginyl-tRNA synthetase</fullName>
        <shortName evidence="9">ArgRS</shortName>
    </alternativeName>
</protein>
<evidence type="ECO:0000256" key="10">
    <source>
        <dbReference type="RuleBase" id="RU363038"/>
    </source>
</evidence>
<dbReference type="SUPFAM" id="SSF52374">
    <property type="entry name" value="Nucleotidylyl transferase"/>
    <property type="match status" value="1"/>
</dbReference>
<dbReference type="InterPro" id="IPR001278">
    <property type="entry name" value="Arg-tRNA-ligase"/>
</dbReference>
<comment type="subcellular location">
    <subcellularLocation>
        <location evidence="9">Cytoplasm</location>
    </subcellularLocation>
</comment>
<comment type="catalytic activity">
    <reaction evidence="8 9">
        <text>tRNA(Arg) + L-arginine + ATP = L-arginyl-tRNA(Arg) + AMP + diphosphate</text>
        <dbReference type="Rhea" id="RHEA:20301"/>
        <dbReference type="Rhea" id="RHEA-COMP:9658"/>
        <dbReference type="Rhea" id="RHEA-COMP:9673"/>
        <dbReference type="ChEBI" id="CHEBI:30616"/>
        <dbReference type="ChEBI" id="CHEBI:32682"/>
        <dbReference type="ChEBI" id="CHEBI:33019"/>
        <dbReference type="ChEBI" id="CHEBI:78442"/>
        <dbReference type="ChEBI" id="CHEBI:78513"/>
        <dbReference type="ChEBI" id="CHEBI:456215"/>
        <dbReference type="EC" id="6.1.1.19"/>
    </reaction>
</comment>
<comment type="similarity">
    <text evidence="1 9 10">Belongs to the class-I aminoacyl-tRNA synthetase family.</text>
</comment>
<keyword evidence="6 9" id="KW-0648">Protein biosynthesis</keyword>
<dbReference type="PRINTS" id="PR01038">
    <property type="entry name" value="TRNASYNTHARG"/>
</dbReference>
<dbReference type="Pfam" id="PF03485">
    <property type="entry name" value="Arg_tRNA_synt_N"/>
    <property type="match status" value="1"/>
</dbReference>
<gene>
    <name evidence="9 13" type="primary">argS</name>
    <name evidence="13" type="ORF">P857_923</name>
</gene>
<dbReference type="InterPro" id="IPR035684">
    <property type="entry name" value="ArgRS_core"/>
</dbReference>
<keyword evidence="5 9" id="KW-0067">ATP-binding</keyword>
<keyword evidence="14" id="KW-1185">Reference proteome</keyword>
<dbReference type="SMART" id="SM00836">
    <property type="entry name" value="DALR_1"/>
    <property type="match status" value="1"/>
</dbReference>
<evidence type="ECO:0000256" key="9">
    <source>
        <dbReference type="HAMAP-Rule" id="MF_00123"/>
    </source>
</evidence>
<name>W2V0Y9_9RICK</name>
<keyword evidence="7 9" id="KW-0030">Aminoacyl-tRNA synthetase</keyword>
<organism evidence="13 14">
    <name type="scientific">Candidatus Xenolissoclinum pacificiensis L6</name>
    <dbReference type="NCBI Taxonomy" id="1401685"/>
    <lineage>
        <taxon>Bacteria</taxon>
        <taxon>Pseudomonadati</taxon>
        <taxon>Pseudomonadota</taxon>
        <taxon>Alphaproteobacteria</taxon>
        <taxon>Rickettsiales</taxon>
        <taxon>Anaplasmataceae</taxon>
        <taxon>Candidatus Xenolissoclinum</taxon>
    </lineage>
</organism>
<dbReference type="Proteomes" id="UP000018951">
    <property type="component" value="Unassembled WGS sequence"/>
</dbReference>
<dbReference type="GO" id="GO:0005524">
    <property type="term" value="F:ATP binding"/>
    <property type="evidence" value="ECO:0007669"/>
    <property type="project" value="UniProtKB-UniRule"/>
</dbReference>
<sequence>MLDFYSYVRSLVGGFLFSCFLDYISHDDLSDVLERSEVVSAKKSAYGDVSVNIAFLLSKLLSKSPKEIANVLIQEMGDHPDINYCLIGGIGFINIFFNTNVISKFCININSSGLSYGSIPVDKNGRKVNIEFVSANPTGPLHIGHVRGAIISDVLANVFTILGYIVTREYYVNDAGVQIDKLVQSVLFRCYEILGLNLEHQCLEYSGDYIVDIAKLILLKSNNNIEYISMNEKWIRSFILEHMMSLIRKDLESLRIKHDVFVYETQLYQSDDFEDSISLLTDKNLVKEMLITEPPKGKKDESWMTREALVFKSTDFGDNEDRILKKADGSWTYFASDIAYHYNKIKRNYDLLILSLGDDHKGYAKRIYSVVEALSDKKQNMYINFYDLVNFFELGERVKMSKRSGKFFGLQDLLDIVDIDTLRFFMLTRNSNVTLDFDIDKVKNDSKDNMLFYVQYACVRARSVISKTNIEVDYTDDSFDLYALVSDVERNLIRILLKWPIVLRSVEKTYEPSKIVFYLYDVAEQYNVFWSMGKSMSNMRVIVSDDLQLTKARLVLSCAVKNVISVGLELLNITVQKEM</sequence>
<evidence type="ECO:0000256" key="8">
    <source>
        <dbReference type="ARBA" id="ARBA00049339"/>
    </source>
</evidence>
<reference evidence="13 14" key="1">
    <citation type="journal article" date="2013" name="PLoS ONE">
        <title>Bacterial endosymbiosis in a chordate host: long-term co-evolution and conservation of secondary metabolism.</title>
        <authorList>
            <person name="Kwan J.C."/>
            <person name="Schmidt E.W."/>
        </authorList>
    </citation>
    <scope>NUCLEOTIDE SEQUENCE [LARGE SCALE GENOMIC DNA]</scope>
    <source>
        <strain evidence="14">L6</strain>
    </source>
</reference>
<feature type="domain" description="Arginyl tRNA synthetase N-terminal" evidence="12">
    <location>
        <begin position="14"/>
        <end position="97"/>
    </location>
</feature>
<dbReference type="PANTHER" id="PTHR11956:SF5">
    <property type="entry name" value="ARGININE--TRNA LIGASE, CYTOPLASMIC"/>
    <property type="match status" value="1"/>
</dbReference>
<dbReference type="SUPFAM" id="SSF55190">
    <property type="entry name" value="Arginyl-tRNA synthetase (ArgRS), N-terminal 'additional' domain"/>
    <property type="match status" value="1"/>
</dbReference>
<dbReference type="InterPro" id="IPR009080">
    <property type="entry name" value="tRNAsynth_Ia_anticodon-bd"/>
</dbReference>
<dbReference type="InterPro" id="IPR014729">
    <property type="entry name" value="Rossmann-like_a/b/a_fold"/>
</dbReference>
<comment type="caution">
    <text evidence="13">The sequence shown here is derived from an EMBL/GenBank/DDBJ whole genome shotgun (WGS) entry which is preliminary data.</text>
</comment>
<evidence type="ECO:0000313" key="13">
    <source>
        <dbReference type="EMBL" id="ETO91750.1"/>
    </source>
</evidence>
<evidence type="ECO:0000256" key="6">
    <source>
        <dbReference type="ARBA" id="ARBA00022917"/>
    </source>
</evidence>
<dbReference type="InterPro" id="IPR001412">
    <property type="entry name" value="aa-tRNA-synth_I_CS"/>
</dbReference>
<evidence type="ECO:0000256" key="7">
    <source>
        <dbReference type="ARBA" id="ARBA00023146"/>
    </source>
</evidence>
<dbReference type="PANTHER" id="PTHR11956">
    <property type="entry name" value="ARGINYL-TRNA SYNTHETASE"/>
    <property type="match status" value="1"/>
</dbReference>
<evidence type="ECO:0000256" key="5">
    <source>
        <dbReference type="ARBA" id="ARBA00022840"/>
    </source>
</evidence>
<accession>W2V0Y9</accession>
<dbReference type="Gene3D" id="3.30.1360.70">
    <property type="entry name" value="Arginyl tRNA synthetase N-terminal domain"/>
    <property type="match status" value="1"/>
</dbReference>
<dbReference type="Pfam" id="PF05746">
    <property type="entry name" value="DALR_1"/>
    <property type="match status" value="1"/>
</dbReference>
<evidence type="ECO:0000313" key="14">
    <source>
        <dbReference type="Proteomes" id="UP000018951"/>
    </source>
</evidence>
<feature type="short sequence motif" description="'HIGH' region" evidence="9">
    <location>
        <begin position="135"/>
        <end position="145"/>
    </location>
</feature>
<keyword evidence="2 9" id="KW-0963">Cytoplasm</keyword>
<dbReference type="HAMAP" id="MF_00123">
    <property type="entry name" value="Arg_tRNA_synth"/>
    <property type="match status" value="1"/>
</dbReference>
<dbReference type="AlphaFoldDB" id="W2V0Y9"/>
<dbReference type="CDD" id="cd00671">
    <property type="entry name" value="ArgRS_core"/>
    <property type="match status" value="1"/>
</dbReference>
<comment type="subunit">
    <text evidence="9">Monomer.</text>
</comment>
<dbReference type="Gene3D" id="1.10.730.10">
    <property type="entry name" value="Isoleucyl-tRNA Synthetase, Domain 1"/>
    <property type="match status" value="1"/>
</dbReference>
<feature type="domain" description="DALR anticodon binding" evidence="11">
    <location>
        <begin position="454"/>
        <end position="579"/>
    </location>
</feature>
<dbReference type="SUPFAM" id="SSF47323">
    <property type="entry name" value="Anticodon-binding domain of a subclass of class I aminoacyl-tRNA synthetases"/>
    <property type="match status" value="1"/>
</dbReference>
<dbReference type="GO" id="GO:0005737">
    <property type="term" value="C:cytoplasm"/>
    <property type="evidence" value="ECO:0007669"/>
    <property type="project" value="UniProtKB-SubCell"/>
</dbReference>
<dbReference type="InterPro" id="IPR036695">
    <property type="entry name" value="Arg-tRNA-synth_N_sf"/>
</dbReference>
<evidence type="ECO:0000256" key="2">
    <source>
        <dbReference type="ARBA" id="ARBA00022490"/>
    </source>
</evidence>
<evidence type="ECO:0000256" key="1">
    <source>
        <dbReference type="ARBA" id="ARBA00005594"/>
    </source>
</evidence>
<dbReference type="SMART" id="SM01016">
    <property type="entry name" value="Arg_tRNA_synt_N"/>
    <property type="match status" value="1"/>
</dbReference>
<keyword evidence="4 9" id="KW-0547">Nucleotide-binding</keyword>
<evidence type="ECO:0000259" key="12">
    <source>
        <dbReference type="SMART" id="SM01016"/>
    </source>
</evidence>
<dbReference type="GO" id="GO:0004814">
    <property type="term" value="F:arginine-tRNA ligase activity"/>
    <property type="evidence" value="ECO:0007669"/>
    <property type="project" value="UniProtKB-UniRule"/>
</dbReference>
<dbReference type="Pfam" id="PF00750">
    <property type="entry name" value="tRNA-synt_1d"/>
    <property type="match status" value="1"/>
</dbReference>
<dbReference type="PATRIC" id="fig|1401685.3.peg.157"/>
<dbReference type="Gene3D" id="3.40.50.620">
    <property type="entry name" value="HUPs"/>
    <property type="match status" value="1"/>
</dbReference>
<dbReference type="InterPro" id="IPR005148">
    <property type="entry name" value="Arg-tRNA-synth_N"/>
</dbReference>
<dbReference type="PROSITE" id="PS00178">
    <property type="entry name" value="AA_TRNA_LIGASE_I"/>
    <property type="match status" value="1"/>
</dbReference>
<dbReference type="STRING" id="1401685.P857_923"/>
<evidence type="ECO:0000256" key="3">
    <source>
        <dbReference type="ARBA" id="ARBA00022598"/>
    </source>
</evidence>
<dbReference type="GO" id="GO:0006420">
    <property type="term" value="P:arginyl-tRNA aminoacylation"/>
    <property type="evidence" value="ECO:0007669"/>
    <property type="project" value="UniProtKB-UniRule"/>
</dbReference>